<name>A0A1N6LXN8_BABMR</name>
<gene>
    <name evidence="3" type="ORF">BmR1_04g06205</name>
</gene>
<proteinExistence type="predicted"/>
<dbReference type="GO" id="GO:0016255">
    <property type="term" value="P:attachment of GPI anchor to protein"/>
    <property type="evidence" value="ECO:0007669"/>
    <property type="project" value="InterPro"/>
</dbReference>
<reference evidence="3 4" key="1">
    <citation type="journal article" date="2012" name="Nucleic Acids Res.">
        <title>Sequencing of the smallest Apicomplexan genome from the human pathogen Babesia microti.</title>
        <authorList>
            <person name="Cornillot E."/>
            <person name="Hadj-Kaddour K."/>
            <person name="Dassouli A."/>
            <person name="Noel B."/>
            <person name="Ranwez V."/>
            <person name="Vacherie B."/>
            <person name="Augagneur Y."/>
            <person name="Bres V."/>
            <person name="Duclos A."/>
            <person name="Randazzo S."/>
            <person name="Carcy B."/>
            <person name="Debierre-Grockiego F."/>
            <person name="Delbecq S."/>
            <person name="Moubri-Menage K."/>
            <person name="Shams-Eldin H."/>
            <person name="Usmani-Brown S."/>
            <person name="Bringaud F."/>
            <person name="Wincker P."/>
            <person name="Vivares C.P."/>
            <person name="Schwarz R.T."/>
            <person name="Schetters T.P."/>
            <person name="Krause P.J."/>
            <person name="Gorenflot A."/>
            <person name="Berry V."/>
            <person name="Barbe V."/>
            <person name="Ben Mamoun C."/>
        </authorList>
    </citation>
    <scope>NUCLEOTIDE SEQUENCE [LARGE SCALE GENOMIC DNA]</scope>
    <source>
        <strain evidence="3 4">RI</strain>
    </source>
</reference>
<evidence type="ECO:0000313" key="3">
    <source>
        <dbReference type="EMBL" id="SIO73633.1"/>
    </source>
</evidence>
<keyword evidence="4" id="KW-1185">Reference proteome</keyword>
<dbReference type="RefSeq" id="XP_021337712.1">
    <property type="nucleotide sequence ID" value="XM_021482485.1"/>
</dbReference>
<dbReference type="GeneID" id="24425885"/>
<keyword evidence="1" id="KW-1133">Transmembrane helix</keyword>
<dbReference type="VEuPathDB" id="PiroplasmaDB:BmR1_04g06205"/>
<organism evidence="3 4">
    <name type="scientific">Babesia microti (strain RI)</name>
    <dbReference type="NCBI Taxonomy" id="1133968"/>
    <lineage>
        <taxon>Eukaryota</taxon>
        <taxon>Sar</taxon>
        <taxon>Alveolata</taxon>
        <taxon>Apicomplexa</taxon>
        <taxon>Aconoidasida</taxon>
        <taxon>Piroplasmida</taxon>
        <taxon>Babesiidae</taxon>
        <taxon>Babesia</taxon>
    </lineage>
</organism>
<dbReference type="PANTHER" id="PTHR12959">
    <property type="entry name" value="GPI TRANSAMIDASE COMPONENT PIG-T-RELATED"/>
    <property type="match status" value="1"/>
</dbReference>
<dbReference type="OrthoDB" id="331263at2759"/>
<keyword evidence="1" id="KW-0812">Transmembrane</keyword>
<evidence type="ECO:0008006" key="5">
    <source>
        <dbReference type="Google" id="ProtNLM"/>
    </source>
</evidence>
<evidence type="ECO:0000313" key="4">
    <source>
        <dbReference type="Proteomes" id="UP000002899"/>
    </source>
</evidence>
<reference evidence="3 4" key="3">
    <citation type="journal article" date="2016" name="Sci. Rep.">
        <title>Genome-wide diversity and gene expression profiling of Babesia microti isolates identify polymorphic genes that mediate host-pathogen interactions.</title>
        <authorList>
            <person name="Silva J.C."/>
            <person name="Cornillot E."/>
            <person name="McCracken C."/>
            <person name="Usmani-Brown S."/>
            <person name="Dwivedi A."/>
            <person name="Ifeonu O.O."/>
            <person name="Crabtree J."/>
            <person name="Gotia H.T."/>
            <person name="Virji A.Z."/>
            <person name="Reynes C."/>
            <person name="Colinge J."/>
            <person name="Kumar V."/>
            <person name="Lawres L."/>
            <person name="Pazzi J.E."/>
            <person name="Pablo J.V."/>
            <person name="Hung C."/>
            <person name="Brancato J."/>
            <person name="Kumari P."/>
            <person name="Orvis J."/>
            <person name="Tretina K."/>
            <person name="Chibucos M."/>
            <person name="Ott S."/>
            <person name="Sadzewicz L."/>
            <person name="Sengamalay N."/>
            <person name="Shetty A.C."/>
            <person name="Su Q."/>
            <person name="Tallon L."/>
            <person name="Fraser C.M."/>
            <person name="Frutos R."/>
            <person name="Molina D.M."/>
            <person name="Krause P.J."/>
            <person name="Ben Mamoun C."/>
        </authorList>
    </citation>
    <scope>NUCLEOTIDE SEQUENCE [LARGE SCALE GENOMIC DNA]</scope>
    <source>
        <strain evidence="3 4">RI</strain>
    </source>
</reference>
<dbReference type="Pfam" id="PF04113">
    <property type="entry name" value="Gpi16"/>
    <property type="match status" value="1"/>
</dbReference>
<protein>
    <recommendedName>
        <fullName evidence="5">GPI transamidase component PIG-T</fullName>
    </recommendedName>
</protein>
<dbReference type="EMBL" id="LN871599">
    <property type="protein sequence ID" value="SIO73633.1"/>
    <property type="molecule type" value="Genomic_DNA"/>
</dbReference>
<evidence type="ECO:0000256" key="1">
    <source>
        <dbReference type="SAM" id="Phobius"/>
    </source>
</evidence>
<feature type="signal peptide" evidence="2">
    <location>
        <begin position="1"/>
        <end position="21"/>
    </location>
</feature>
<dbReference type="InterPro" id="IPR007245">
    <property type="entry name" value="PIG-T"/>
</dbReference>
<accession>A0A1N6LXN8</accession>
<evidence type="ECO:0000256" key="2">
    <source>
        <dbReference type="SAM" id="SignalP"/>
    </source>
</evidence>
<feature type="transmembrane region" description="Helical" evidence="1">
    <location>
        <begin position="583"/>
        <end position="603"/>
    </location>
</feature>
<feature type="chain" id="PRO_5012545961" description="GPI transamidase component PIG-T" evidence="2">
    <location>
        <begin position="22"/>
        <end position="631"/>
    </location>
</feature>
<reference evidence="3 4" key="2">
    <citation type="journal article" date="2013" name="PLoS ONE">
        <title>Whole genome mapping and re-organization of the nuclear and mitochondrial genomes of Babesia microti isolates.</title>
        <authorList>
            <person name="Cornillot E."/>
            <person name="Dassouli A."/>
            <person name="Garg A."/>
            <person name="Pachikara N."/>
            <person name="Randazzo S."/>
            <person name="Depoix D."/>
            <person name="Carcy B."/>
            <person name="Delbecq S."/>
            <person name="Frutos R."/>
            <person name="Silva J.C."/>
            <person name="Sutton R."/>
            <person name="Krause P.J."/>
            <person name="Mamoun C.B."/>
        </authorList>
    </citation>
    <scope>NUCLEOTIDE SEQUENCE [LARGE SCALE GENOMIC DNA]</scope>
    <source>
        <strain evidence="3 4">RI</strain>
    </source>
</reference>
<dbReference type="GO" id="GO:0042765">
    <property type="term" value="C:GPI-anchor transamidase complex"/>
    <property type="evidence" value="ECO:0007669"/>
    <property type="project" value="InterPro"/>
</dbReference>
<dbReference type="KEGG" id="bmic:BmR1_04g06205"/>
<sequence>MIHHKTLIIALIIKFKYYTTGVNGQQSHTSERLFIQRITPEITEDSKFFPQYLVDYTYSGYELYPWSQESIYDRNIFSYSTDILPKDVLKLLNTSECSHFIVTIGGGHWDYDRFSNSPIEIVPNGATLMANLPSNFVQQAWPMLTHGLWGLTGVSFNMSKSPIVLANKPFVGKNKSVLDDLKLRLDQVYNWVDDTNEENYYLDTRENPRQASKLETMEDLLYKISRRERALYFDNLTQENLCTDNLYNLERLLPCGFRKGFAMIFSDLHHIISSEYKGVKLSASLHNGRYYYSLNIHYVTIGEELDNLKLLDNCINKCHCMNESQLFIRSSQADIAGGSNMGDGSYIYIPKVVDLKVALKTAKPIDGRGVTVTYEELDAPGVNRRTSSTLLITIRNPTDKVVKIASITVLPKWIIPLGHTLTIKTDNNLLCVAEDCFHTLGIESQWIVNNQLTPDTRSNILFVTKLSANSRLYISFQILKTLLGYYSMGLGELRGQILPGTVLFYQDQLSVWPESYRNYLSKLSALASIGLTDTHVDMTQQEQVPFRSLLDEMIDNSWGFAHNTKCLVSNPLMIKILLSDNTVSYNAMVIIGIAIGMLFAFVYKSTIEDVDKITFTSTSSVVGAPMGKKID</sequence>
<dbReference type="Proteomes" id="UP000002899">
    <property type="component" value="Chromosome IV"/>
</dbReference>
<keyword evidence="2" id="KW-0732">Signal</keyword>
<dbReference type="AlphaFoldDB" id="A0A1N6LXN8"/>
<dbReference type="PANTHER" id="PTHR12959:SF11">
    <property type="entry name" value="GPI TRANSAMIDASE COMPONENT PIG-T"/>
    <property type="match status" value="1"/>
</dbReference>
<keyword evidence="1" id="KW-0472">Membrane</keyword>